<dbReference type="InterPro" id="IPR006459">
    <property type="entry name" value="CASP/CASPL"/>
</dbReference>
<comment type="similarity">
    <text evidence="2 8">Belongs to the Casparian strip membrane proteins (CASP) family.</text>
</comment>
<comment type="subunit">
    <text evidence="3 8">Homodimer and heterodimers.</text>
</comment>
<dbReference type="GO" id="GO:0005886">
    <property type="term" value="C:plasma membrane"/>
    <property type="evidence" value="ECO:0007669"/>
    <property type="project" value="UniProtKB-SubCell"/>
</dbReference>
<evidence type="ECO:0000259" key="9">
    <source>
        <dbReference type="Pfam" id="PF04535"/>
    </source>
</evidence>
<dbReference type="InterPro" id="IPR044173">
    <property type="entry name" value="CASPL"/>
</dbReference>
<keyword evidence="6 8" id="KW-1133">Transmembrane helix</keyword>
<name>A0A804JGI8_MUSAM</name>
<keyword evidence="5 8" id="KW-0812">Transmembrane</keyword>
<dbReference type="InParanoid" id="A0A804JGI8"/>
<evidence type="ECO:0000313" key="10">
    <source>
        <dbReference type="EMBL" id="CAG1846341.1"/>
    </source>
</evidence>
<evidence type="ECO:0000256" key="8">
    <source>
        <dbReference type="RuleBase" id="RU361233"/>
    </source>
</evidence>
<dbReference type="InterPro" id="IPR006702">
    <property type="entry name" value="CASP_dom"/>
</dbReference>
<evidence type="ECO:0000256" key="4">
    <source>
        <dbReference type="ARBA" id="ARBA00022475"/>
    </source>
</evidence>
<dbReference type="FunCoup" id="A0A804JGI8">
    <property type="interactions" value="3239"/>
</dbReference>
<evidence type="ECO:0000256" key="5">
    <source>
        <dbReference type="ARBA" id="ARBA00022692"/>
    </source>
</evidence>
<feature type="transmembrane region" description="Helical" evidence="8">
    <location>
        <begin position="35"/>
        <end position="55"/>
    </location>
</feature>
<dbReference type="OrthoDB" id="1906221at2759"/>
<dbReference type="Proteomes" id="UP000012960">
    <property type="component" value="Unplaced"/>
</dbReference>
<organism evidence="11 12">
    <name type="scientific">Musa acuminata subsp. malaccensis</name>
    <name type="common">Wild banana</name>
    <name type="synonym">Musa malaccensis</name>
    <dbReference type="NCBI Taxonomy" id="214687"/>
    <lineage>
        <taxon>Eukaryota</taxon>
        <taxon>Viridiplantae</taxon>
        <taxon>Streptophyta</taxon>
        <taxon>Embryophyta</taxon>
        <taxon>Tracheophyta</taxon>
        <taxon>Spermatophyta</taxon>
        <taxon>Magnoliopsida</taxon>
        <taxon>Liliopsida</taxon>
        <taxon>Zingiberales</taxon>
        <taxon>Musaceae</taxon>
        <taxon>Musa</taxon>
    </lineage>
</organism>
<evidence type="ECO:0000313" key="11">
    <source>
        <dbReference type="EnsemblPlants" id="Ma06_p15400.1"/>
    </source>
</evidence>
<reference evidence="10" key="1">
    <citation type="submission" date="2021-03" db="EMBL/GenBank/DDBJ databases">
        <authorList>
            <consortium name="Genoscope - CEA"/>
            <person name="William W."/>
        </authorList>
    </citation>
    <scope>NUCLEOTIDE SEQUENCE</scope>
    <source>
        <strain evidence="10">Doubled-haploid Pahang</strain>
    </source>
</reference>
<feature type="transmembrane region" description="Helical" evidence="8">
    <location>
        <begin position="107"/>
        <end position="128"/>
    </location>
</feature>
<dbReference type="OMA" id="MAMSHET"/>
<dbReference type="PANTHER" id="PTHR36488:SF8">
    <property type="entry name" value="CASP-LIKE PROTEIN 1U1"/>
    <property type="match status" value="1"/>
</dbReference>
<reference evidence="11" key="2">
    <citation type="submission" date="2021-05" db="UniProtKB">
        <authorList>
            <consortium name="EnsemblPlants"/>
        </authorList>
    </citation>
    <scope>IDENTIFICATION</scope>
    <source>
        <strain evidence="11">subsp. malaccensis</strain>
    </source>
</reference>
<evidence type="ECO:0000256" key="7">
    <source>
        <dbReference type="ARBA" id="ARBA00023136"/>
    </source>
</evidence>
<evidence type="ECO:0000313" key="12">
    <source>
        <dbReference type="Proteomes" id="UP000012960"/>
    </source>
</evidence>
<evidence type="ECO:0000256" key="6">
    <source>
        <dbReference type="ARBA" id="ARBA00022989"/>
    </source>
</evidence>
<sequence length="185" mass="19594">MPSPTHPLASMIPWQISTASDSRTKMAKTSRLCSLLLRLLAAAATLCATVVMATSRDSTTIFGLTLDAKFQYTPSFEFFVVANAVGCGYTLLVLFVPPTTSLSRLVIVFDVTVAMLLTAATAAAGAMAQVGKKGNSHAGWMPICGQVPSFCDHVTGALICAFVGVIAYFLIVLHTIYTLLSPLFP</sequence>
<dbReference type="Gramene" id="Ma06_t15400.1">
    <property type="protein sequence ID" value="Ma06_p15400.1"/>
    <property type="gene ID" value="Ma06_g15400"/>
</dbReference>
<keyword evidence="7 8" id="KW-0472">Membrane</keyword>
<feature type="transmembrane region" description="Helical" evidence="8">
    <location>
        <begin position="156"/>
        <end position="180"/>
    </location>
</feature>
<evidence type="ECO:0000256" key="2">
    <source>
        <dbReference type="ARBA" id="ARBA00007651"/>
    </source>
</evidence>
<comment type="subcellular location">
    <subcellularLocation>
        <location evidence="1 8">Cell membrane</location>
        <topology evidence="1 8">Multi-pass membrane protein</topology>
    </subcellularLocation>
</comment>
<dbReference type="EMBL" id="HG996471">
    <property type="protein sequence ID" value="CAG1846341.1"/>
    <property type="molecule type" value="Genomic_DNA"/>
</dbReference>
<accession>A0A804JGI8</accession>
<dbReference type="Pfam" id="PF04535">
    <property type="entry name" value="CASP_dom"/>
    <property type="match status" value="1"/>
</dbReference>
<keyword evidence="12" id="KW-1185">Reference proteome</keyword>
<dbReference type="EnsemblPlants" id="Ma06_t15400.1">
    <property type="protein sequence ID" value="Ma06_p15400.1"/>
    <property type="gene ID" value="Ma06_g15400"/>
</dbReference>
<dbReference type="PANTHER" id="PTHR36488">
    <property type="entry name" value="CASP-LIKE PROTEIN 1U1"/>
    <property type="match status" value="1"/>
</dbReference>
<dbReference type="NCBIfam" id="TIGR01569">
    <property type="entry name" value="A_tha_TIGR01569"/>
    <property type="match status" value="1"/>
</dbReference>
<feature type="transmembrane region" description="Helical" evidence="8">
    <location>
        <begin position="75"/>
        <end position="95"/>
    </location>
</feature>
<protein>
    <recommendedName>
        <fullName evidence="8">CASP-like protein</fullName>
    </recommendedName>
</protein>
<gene>
    <name evidence="10" type="ORF">GSMUA_161360.1</name>
</gene>
<evidence type="ECO:0000256" key="3">
    <source>
        <dbReference type="ARBA" id="ARBA00011489"/>
    </source>
</evidence>
<proteinExistence type="inferred from homology"/>
<dbReference type="AlphaFoldDB" id="A0A804JGI8"/>
<feature type="domain" description="Casparian strip membrane protein" evidence="9">
    <location>
        <begin position="29"/>
        <end position="167"/>
    </location>
</feature>
<evidence type="ECO:0000256" key="1">
    <source>
        <dbReference type="ARBA" id="ARBA00004651"/>
    </source>
</evidence>
<keyword evidence="4 8" id="KW-1003">Cell membrane</keyword>